<dbReference type="Proteomes" id="UP000323506">
    <property type="component" value="Chromosome A10"/>
</dbReference>
<organism evidence="1 2">
    <name type="scientific">Gossypium darwinii</name>
    <name type="common">Darwin's cotton</name>
    <name type="synonym">Gossypium barbadense var. darwinii</name>
    <dbReference type="NCBI Taxonomy" id="34276"/>
    <lineage>
        <taxon>Eukaryota</taxon>
        <taxon>Viridiplantae</taxon>
        <taxon>Streptophyta</taxon>
        <taxon>Embryophyta</taxon>
        <taxon>Tracheophyta</taxon>
        <taxon>Spermatophyta</taxon>
        <taxon>Magnoliopsida</taxon>
        <taxon>eudicotyledons</taxon>
        <taxon>Gunneridae</taxon>
        <taxon>Pentapetalae</taxon>
        <taxon>rosids</taxon>
        <taxon>malvids</taxon>
        <taxon>Malvales</taxon>
        <taxon>Malvaceae</taxon>
        <taxon>Malvoideae</taxon>
        <taxon>Gossypium</taxon>
    </lineage>
</organism>
<sequence length="154" mass="17178">MATFFRLLVPSSVPFVSDGSRFKIFFTCYPFHFFPHTSLLSLVLFSSALPDTERNPHSLALAPMTDLSFSMDWHFLMIVRESPMTVTEGRFIVIPSFVACRPLRASAAKGEGTFLCRTVFVAENLPDWPQTTTPDADLRILLSKAASNVIVTSL</sequence>
<name>A0A5D2F083_GOSDA</name>
<evidence type="ECO:0000313" key="1">
    <source>
        <dbReference type="EMBL" id="TYG98897.1"/>
    </source>
</evidence>
<dbReference type="EMBL" id="CM017697">
    <property type="protein sequence ID" value="TYG98897.1"/>
    <property type="molecule type" value="Genomic_DNA"/>
</dbReference>
<evidence type="ECO:0000313" key="2">
    <source>
        <dbReference type="Proteomes" id="UP000323506"/>
    </source>
</evidence>
<accession>A0A5D2F083</accession>
<gene>
    <name evidence="1" type="ORF">ES288_A10G154100v1</name>
</gene>
<protein>
    <submittedName>
        <fullName evidence="1">Uncharacterized protein</fullName>
    </submittedName>
</protein>
<dbReference type="AlphaFoldDB" id="A0A5D2F083"/>
<reference evidence="1 2" key="1">
    <citation type="submission" date="2019-06" db="EMBL/GenBank/DDBJ databases">
        <title>WGS assembly of Gossypium darwinii.</title>
        <authorList>
            <person name="Chen Z.J."/>
            <person name="Sreedasyam A."/>
            <person name="Ando A."/>
            <person name="Song Q."/>
            <person name="De L."/>
            <person name="Hulse-Kemp A."/>
            <person name="Ding M."/>
            <person name="Ye W."/>
            <person name="Kirkbride R."/>
            <person name="Jenkins J."/>
            <person name="Plott C."/>
            <person name="Lovell J."/>
            <person name="Lin Y.-M."/>
            <person name="Vaughn R."/>
            <person name="Liu B."/>
            <person name="Li W."/>
            <person name="Simpson S."/>
            <person name="Scheffler B."/>
            <person name="Saski C."/>
            <person name="Grover C."/>
            <person name="Hu G."/>
            <person name="Conover J."/>
            <person name="Carlson J."/>
            <person name="Shu S."/>
            <person name="Boston L."/>
            <person name="Williams M."/>
            <person name="Peterson D."/>
            <person name="Mcgee K."/>
            <person name="Jones D."/>
            <person name="Wendel J."/>
            <person name="Stelly D."/>
            <person name="Grimwood J."/>
            <person name="Schmutz J."/>
        </authorList>
    </citation>
    <scope>NUCLEOTIDE SEQUENCE [LARGE SCALE GENOMIC DNA]</scope>
    <source>
        <strain evidence="1">1808015.09</strain>
    </source>
</reference>
<dbReference type="EMBL" id="CM017697">
    <property type="protein sequence ID" value="TYG98898.1"/>
    <property type="molecule type" value="Genomic_DNA"/>
</dbReference>
<proteinExistence type="predicted"/>
<keyword evidence="2" id="KW-1185">Reference proteome</keyword>
<dbReference type="EMBL" id="CM017697">
    <property type="protein sequence ID" value="TYG98899.1"/>
    <property type="molecule type" value="Genomic_DNA"/>
</dbReference>